<dbReference type="STRING" id="1416779.SAMN05444409_3686"/>
<dbReference type="PROSITE" id="PS50109">
    <property type="entry name" value="HIS_KIN"/>
    <property type="match status" value="1"/>
</dbReference>
<dbReference type="SMART" id="SM00388">
    <property type="entry name" value="HisKA"/>
    <property type="match status" value="1"/>
</dbReference>
<keyword evidence="5 9" id="KW-0418">Kinase</keyword>
<dbReference type="CDD" id="cd00075">
    <property type="entry name" value="HATPase"/>
    <property type="match status" value="1"/>
</dbReference>
<dbReference type="Pfam" id="PF02518">
    <property type="entry name" value="HATPase_c"/>
    <property type="match status" value="1"/>
</dbReference>
<comment type="catalytic activity">
    <reaction evidence="1">
        <text>ATP + protein L-histidine = ADP + protein N-phospho-L-histidine.</text>
        <dbReference type="EC" id="2.7.13.3"/>
    </reaction>
</comment>
<dbReference type="SUPFAM" id="SSF55874">
    <property type="entry name" value="ATPase domain of HSP90 chaperone/DNA topoisomerase II/histidine kinase"/>
    <property type="match status" value="1"/>
</dbReference>
<proteinExistence type="predicted"/>
<feature type="transmembrane region" description="Helical" evidence="7">
    <location>
        <begin position="149"/>
        <end position="170"/>
    </location>
</feature>
<evidence type="ECO:0000256" key="2">
    <source>
        <dbReference type="ARBA" id="ARBA00012438"/>
    </source>
</evidence>
<dbReference type="Gene3D" id="3.30.565.10">
    <property type="entry name" value="Histidine kinase-like ATPase, C-terminal domain"/>
    <property type="match status" value="1"/>
</dbReference>
<dbReference type="EMBL" id="FSRK01000003">
    <property type="protein sequence ID" value="SIO46601.1"/>
    <property type="molecule type" value="Genomic_DNA"/>
</dbReference>
<feature type="domain" description="Histidine kinase" evidence="8">
    <location>
        <begin position="237"/>
        <end position="436"/>
    </location>
</feature>
<name>A0A1N6JQR7_9FLAO</name>
<sequence>MENLKIIIDLKPLLSKTTKPFIIYVLIILVISIPVYYFVVDAIWKHELDEHNEIVAEKTAFQINSQKLSDRKLAETITLWNTIQPSTNIQNLEQNDDLKDRIFIIEKKHQFLHFEDIDRFRCLSKIIYLNKKPYRFNIETNIEESQETIFFISATTVILFILIVGGLLFLNRRLSKSVWKPFRETLDQLKTFSLNNQTKIEFPQTDVSEFDELNQSLSKLIEHNVSVYKTQKEFTENASHELQTPLAILKNKLDILLQNEDLTEKQYQIAEEMNRALSRSSRINKNLLLLAKIENNQFENSEIHLDKLLNQSLEILQEHFDQKNISVHSEISSDVKVNGNIGLTEVLINNLILNAIRHTLINGSISIILNNSVFEVSNSGTEKLNPDLLFKRFSRFSKDNNGSGLGLAIVKEICKSQNWKIDYKFEKNHHFFSVII</sequence>
<dbReference type="Proteomes" id="UP000185207">
    <property type="component" value="Unassembled WGS sequence"/>
</dbReference>
<keyword evidence="6" id="KW-0902">Two-component regulatory system</keyword>
<keyword evidence="4" id="KW-0808">Transferase</keyword>
<dbReference type="GO" id="GO:0005886">
    <property type="term" value="C:plasma membrane"/>
    <property type="evidence" value="ECO:0007669"/>
    <property type="project" value="TreeGrafter"/>
</dbReference>
<accession>A0A1N6JQR7</accession>
<evidence type="ECO:0000256" key="3">
    <source>
        <dbReference type="ARBA" id="ARBA00022553"/>
    </source>
</evidence>
<dbReference type="InterPro" id="IPR005467">
    <property type="entry name" value="His_kinase_dom"/>
</dbReference>
<organism evidence="9 10">
    <name type="scientific">Epilithonimonas zeae</name>
    <dbReference type="NCBI Taxonomy" id="1416779"/>
    <lineage>
        <taxon>Bacteria</taxon>
        <taxon>Pseudomonadati</taxon>
        <taxon>Bacteroidota</taxon>
        <taxon>Flavobacteriia</taxon>
        <taxon>Flavobacteriales</taxon>
        <taxon>Weeksellaceae</taxon>
        <taxon>Chryseobacterium group</taxon>
        <taxon>Epilithonimonas</taxon>
    </lineage>
</organism>
<evidence type="ECO:0000256" key="4">
    <source>
        <dbReference type="ARBA" id="ARBA00022679"/>
    </source>
</evidence>
<dbReference type="RefSeq" id="WP_221407797.1">
    <property type="nucleotide sequence ID" value="NZ_FSRK01000003.1"/>
</dbReference>
<evidence type="ECO:0000256" key="1">
    <source>
        <dbReference type="ARBA" id="ARBA00000085"/>
    </source>
</evidence>
<dbReference type="InterPro" id="IPR036890">
    <property type="entry name" value="HATPase_C_sf"/>
</dbReference>
<feature type="transmembrane region" description="Helical" evidence="7">
    <location>
        <begin position="21"/>
        <end position="39"/>
    </location>
</feature>
<dbReference type="SUPFAM" id="SSF47384">
    <property type="entry name" value="Homodimeric domain of signal transducing histidine kinase"/>
    <property type="match status" value="1"/>
</dbReference>
<dbReference type="Gene3D" id="1.10.287.130">
    <property type="match status" value="1"/>
</dbReference>
<dbReference type="Pfam" id="PF00512">
    <property type="entry name" value="HisKA"/>
    <property type="match status" value="1"/>
</dbReference>
<evidence type="ECO:0000256" key="7">
    <source>
        <dbReference type="SAM" id="Phobius"/>
    </source>
</evidence>
<evidence type="ECO:0000313" key="10">
    <source>
        <dbReference type="Proteomes" id="UP000185207"/>
    </source>
</evidence>
<dbReference type="GO" id="GO:0016036">
    <property type="term" value="P:cellular response to phosphate starvation"/>
    <property type="evidence" value="ECO:0007669"/>
    <property type="project" value="TreeGrafter"/>
</dbReference>
<keyword evidence="7" id="KW-0472">Membrane</keyword>
<dbReference type="InterPro" id="IPR050351">
    <property type="entry name" value="BphY/WalK/GraS-like"/>
</dbReference>
<dbReference type="CDD" id="cd00082">
    <property type="entry name" value="HisKA"/>
    <property type="match status" value="1"/>
</dbReference>
<evidence type="ECO:0000313" key="9">
    <source>
        <dbReference type="EMBL" id="SIO46601.1"/>
    </source>
</evidence>
<keyword evidence="3" id="KW-0597">Phosphoprotein</keyword>
<keyword evidence="7" id="KW-1133">Transmembrane helix</keyword>
<evidence type="ECO:0000256" key="5">
    <source>
        <dbReference type="ARBA" id="ARBA00022777"/>
    </source>
</evidence>
<keyword evidence="10" id="KW-1185">Reference proteome</keyword>
<gene>
    <name evidence="9" type="ORF">SAMN05444409_3686</name>
</gene>
<dbReference type="AlphaFoldDB" id="A0A1N6JQR7"/>
<dbReference type="PANTHER" id="PTHR45453">
    <property type="entry name" value="PHOSPHATE REGULON SENSOR PROTEIN PHOR"/>
    <property type="match status" value="1"/>
</dbReference>
<evidence type="ECO:0000259" key="8">
    <source>
        <dbReference type="PROSITE" id="PS50109"/>
    </source>
</evidence>
<dbReference type="EC" id="2.7.13.3" evidence="2"/>
<dbReference type="InterPro" id="IPR003594">
    <property type="entry name" value="HATPase_dom"/>
</dbReference>
<dbReference type="GO" id="GO:0004721">
    <property type="term" value="F:phosphoprotein phosphatase activity"/>
    <property type="evidence" value="ECO:0007669"/>
    <property type="project" value="TreeGrafter"/>
</dbReference>
<dbReference type="InterPro" id="IPR003661">
    <property type="entry name" value="HisK_dim/P_dom"/>
</dbReference>
<protein>
    <recommendedName>
        <fullName evidence="2">histidine kinase</fullName>
        <ecNumber evidence="2">2.7.13.3</ecNumber>
    </recommendedName>
</protein>
<keyword evidence="7" id="KW-0812">Transmembrane</keyword>
<reference evidence="10" key="1">
    <citation type="submission" date="2016-11" db="EMBL/GenBank/DDBJ databases">
        <authorList>
            <person name="Varghese N."/>
            <person name="Submissions S."/>
        </authorList>
    </citation>
    <scope>NUCLEOTIDE SEQUENCE [LARGE SCALE GENOMIC DNA]</scope>
    <source>
        <strain evidence="10">DSM 27623</strain>
    </source>
</reference>
<dbReference type="InterPro" id="IPR036097">
    <property type="entry name" value="HisK_dim/P_sf"/>
</dbReference>
<dbReference type="GO" id="GO:0000155">
    <property type="term" value="F:phosphorelay sensor kinase activity"/>
    <property type="evidence" value="ECO:0007669"/>
    <property type="project" value="InterPro"/>
</dbReference>
<evidence type="ECO:0000256" key="6">
    <source>
        <dbReference type="ARBA" id="ARBA00023012"/>
    </source>
</evidence>
<dbReference type="SMART" id="SM00387">
    <property type="entry name" value="HATPase_c"/>
    <property type="match status" value="1"/>
</dbReference>
<dbReference type="PANTHER" id="PTHR45453:SF1">
    <property type="entry name" value="PHOSPHATE REGULON SENSOR PROTEIN PHOR"/>
    <property type="match status" value="1"/>
</dbReference>